<evidence type="ECO:0000313" key="5">
    <source>
        <dbReference type="EMBL" id="CDZ96459.1"/>
    </source>
</evidence>
<evidence type="ECO:0000256" key="2">
    <source>
        <dbReference type="RuleBase" id="RU003719"/>
    </source>
</evidence>
<feature type="domain" description="D-isomer specific 2-hydroxyacid dehydrogenase catalytic" evidence="3">
    <location>
        <begin position="90"/>
        <end position="346"/>
    </location>
</feature>
<dbReference type="SUPFAM" id="SSF51735">
    <property type="entry name" value="NAD(P)-binding Rossmann-fold domains"/>
    <property type="match status" value="1"/>
</dbReference>
<dbReference type="PROSITE" id="PS00065">
    <property type="entry name" value="D_2_HYDROXYACID_DH_1"/>
    <property type="match status" value="1"/>
</dbReference>
<evidence type="ECO:0000259" key="4">
    <source>
        <dbReference type="Pfam" id="PF02826"/>
    </source>
</evidence>
<organism evidence="5">
    <name type="scientific">Phaffia rhodozyma</name>
    <name type="common">Yeast</name>
    <name type="synonym">Xanthophyllomyces dendrorhous</name>
    <dbReference type="NCBI Taxonomy" id="264483"/>
    <lineage>
        <taxon>Eukaryota</taxon>
        <taxon>Fungi</taxon>
        <taxon>Dikarya</taxon>
        <taxon>Basidiomycota</taxon>
        <taxon>Agaricomycotina</taxon>
        <taxon>Tremellomycetes</taxon>
        <taxon>Cystofilobasidiales</taxon>
        <taxon>Mrakiaceae</taxon>
        <taxon>Phaffia</taxon>
    </lineage>
</organism>
<dbReference type="AlphaFoldDB" id="A0A0F7SGK6"/>
<dbReference type="Pfam" id="PF00389">
    <property type="entry name" value="2-Hacid_dh"/>
    <property type="match status" value="1"/>
</dbReference>
<dbReference type="InterPro" id="IPR029753">
    <property type="entry name" value="D-isomer_DH_CS"/>
</dbReference>
<dbReference type="PANTHER" id="PTHR10996">
    <property type="entry name" value="2-HYDROXYACID DEHYDROGENASE-RELATED"/>
    <property type="match status" value="1"/>
</dbReference>
<dbReference type="InterPro" id="IPR006139">
    <property type="entry name" value="D-isomer_2_OHA_DH_cat_dom"/>
</dbReference>
<evidence type="ECO:0000256" key="1">
    <source>
        <dbReference type="ARBA" id="ARBA00023002"/>
    </source>
</evidence>
<dbReference type="EMBL" id="LN483144">
    <property type="protein sequence ID" value="CDZ96459.1"/>
    <property type="molecule type" value="Genomic_DNA"/>
</dbReference>
<dbReference type="Gene3D" id="3.40.50.720">
    <property type="entry name" value="NAD(P)-binding Rossmann-like Domain"/>
    <property type="match status" value="2"/>
</dbReference>
<accession>A0A0F7SGK6</accession>
<keyword evidence="1 2" id="KW-0560">Oxidoreductase</keyword>
<sequence>MINIFSVGRPESEKAQKELNELQKSGKVEVWYIPDEVIGRSAILDWVKSSAIQNGGFHCVLFWINRVYQLLPTDETLWIPFLPPFVPEGTLKLICGPGAGFDKVPVKFLSEHKVWYSNTPEAVAEPTALHAVILTLTTLRKTTAAERSVRRGEWEVGGTSIANKAMGRSQLGLRVGILGMGSIGRHVARYLTSMGMTICYHNRRQLPDSQAAGATYIASKEEFFENIDVLSIHVPLNPSTEGMVGEKEISSMPRGSYIINTARGQVIDTSALVEALKSGHIAGAGLDVFDNECSSEIDPYLMNSDDVTLTPHFACNVNGMLEVVEIEQINNARVWINEGTPLNTVNSW</sequence>
<dbReference type="PROSITE" id="PS00671">
    <property type="entry name" value="D_2_HYDROXYACID_DH_3"/>
    <property type="match status" value="1"/>
</dbReference>
<keyword evidence="5" id="KW-0670">Pyruvate</keyword>
<dbReference type="InterPro" id="IPR036291">
    <property type="entry name" value="NAD(P)-bd_dom_sf"/>
</dbReference>
<dbReference type="Pfam" id="PF02826">
    <property type="entry name" value="2-Hacid_dh_C"/>
    <property type="match status" value="1"/>
</dbReference>
<dbReference type="InterPro" id="IPR050223">
    <property type="entry name" value="D-isomer_2-hydroxyacid_DH"/>
</dbReference>
<dbReference type="GO" id="GO:0051287">
    <property type="term" value="F:NAD binding"/>
    <property type="evidence" value="ECO:0007669"/>
    <property type="project" value="InterPro"/>
</dbReference>
<dbReference type="SUPFAM" id="SSF52283">
    <property type="entry name" value="Formate/glycerate dehydrogenase catalytic domain-like"/>
    <property type="match status" value="1"/>
</dbReference>
<dbReference type="GO" id="GO:0030267">
    <property type="term" value="F:glyoxylate reductase (NADPH) activity"/>
    <property type="evidence" value="ECO:0007669"/>
    <property type="project" value="TreeGrafter"/>
</dbReference>
<evidence type="ECO:0000259" key="3">
    <source>
        <dbReference type="Pfam" id="PF00389"/>
    </source>
</evidence>
<protein>
    <submittedName>
        <fullName evidence="5">Glyoxylate/hydroxypyruvate reductase (D-isomer-specific 2-hydroxy acid dehydrogenase superfamily)</fullName>
    </submittedName>
</protein>
<feature type="domain" description="D-isomer specific 2-hydroxyacid dehydrogenase NAD-binding" evidence="4">
    <location>
        <begin position="134"/>
        <end position="314"/>
    </location>
</feature>
<reference evidence="5" key="1">
    <citation type="submission" date="2014-08" db="EMBL/GenBank/DDBJ databases">
        <authorList>
            <person name="Sharma Rahul"/>
            <person name="Thines Marco"/>
        </authorList>
    </citation>
    <scope>NUCLEOTIDE SEQUENCE</scope>
</reference>
<dbReference type="GO" id="GO:0005829">
    <property type="term" value="C:cytosol"/>
    <property type="evidence" value="ECO:0007669"/>
    <property type="project" value="TreeGrafter"/>
</dbReference>
<comment type="similarity">
    <text evidence="2">Belongs to the D-isomer specific 2-hydroxyacid dehydrogenase family.</text>
</comment>
<dbReference type="GO" id="GO:0016618">
    <property type="term" value="F:hydroxypyruvate reductase [NAD(P)H] activity"/>
    <property type="evidence" value="ECO:0007669"/>
    <property type="project" value="TreeGrafter"/>
</dbReference>
<dbReference type="InterPro" id="IPR029752">
    <property type="entry name" value="D-isomer_DH_CS1"/>
</dbReference>
<dbReference type="PANTHER" id="PTHR10996:SF129">
    <property type="entry name" value="2-HYDROXYACID DEHYDROGENASE C1773.17C-RELATED"/>
    <property type="match status" value="1"/>
</dbReference>
<dbReference type="InterPro" id="IPR006140">
    <property type="entry name" value="D-isomer_DH_NAD-bd"/>
</dbReference>
<proteinExistence type="inferred from homology"/>
<name>A0A0F7SGK6_PHARH</name>